<keyword evidence="2" id="KW-0378">Hydrolase</keyword>
<dbReference type="PROSITE" id="PS50175">
    <property type="entry name" value="ASP_PROT_RETROV"/>
    <property type="match status" value="1"/>
</dbReference>
<reference evidence="5" key="2">
    <citation type="submission" date="2025-09" db="UniProtKB">
        <authorList>
            <consortium name="Ensembl"/>
        </authorList>
    </citation>
    <scope>IDENTIFICATION</scope>
</reference>
<dbReference type="Pfam" id="PF00077">
    <property type="entry name" value="RVP"/>
    <property type="match status" value="1"/>
</dbReference>
<feature type="domain" description="Reverse transcriptase" evidence="4">
    <location>
        <begin position="190"/>
        <end position="390"/>
    </location>
</feature>
<protein>
    <recommendedName>
        <fullName evidence="7">Reverse transcriptase domain-containing protein</fullName>
    </recommendedName>
</protein>
<evidence type="ECO:0000259" key="4">
    <source>
        <dbReference type="PROSITE" id="PS50878"/>
    </source>
</evidence>
<name>A0A8C6AT98_MONMO</name>
<dbReference type="SUPFAM" id="SSF56672">
    <property type="entry name" value="DNA/RNA polymerases"/>
    <property type="match status" value="1"/>
</dbReference>
<dbReference type="GO" id="GO:0006508">
    <property type="term" value="P:proteolysis"/>
    <property type="evidence" value="ECO:0007669"/>
    <property type="project" value="InterPro"/>
</dbReference>
<dbReference type="GO" id="GO:0004190">
    <property type="term" value="F:aspartic-type endopeptidase activity"/>
    <property type="evidence" value="ECO:0007669"/>
    <property type="project" value="InterPro"/>
</dbReference>
<dbReference type="GeneTree" id="ENSGT00940000163417"/>
<reference evidence="5" key="1">
    <citation type="submission" date="2025-08" db="UniProtKB">
        <authorList>
            <consortium name="Ensembl"/>
        </authorList>
    </citation>
    <scope>IDENTIFICATION</scope>
</reference>
<dbReference type="SUPFAM" id="SSF50630">
    <property type="entry name" value="Acid proteases"/>
    <property type="match status" value="1"/>
</dbReference>
<dbReference type="Gene3D" id="3.10.10.10">
    <property type="entry name" value="HIV Type 1 Reverse Transcriptase, subunit A, domain 1"/>
    <property type="match status" value="1"/>
</dbReference>
<dbReference type="InterPro" id="IPR000477">
    <property type="entry name" value="RT_dom"/>
</dbReference>
<dbReference type="Proteomes" id="UP000694561">
    <property type="component" value="Unplaced"/>
</dbReference>
<evidence type="ECO:0000256" key="2">
    <source>
        <dbReference type="ARBA" id="ARBA00022801"/>
    </source>
</evidence>
<accession>A0A8C6AT98</accession>
<dbReference type="Gene3D" id="2.40.70.10">
    <property type="entry name" value="Acid Proteases"/>
    <property type="match status" value="1"/>
</dbReference>
<organism evidence="5 6">
    <name type="scientific">Monodon monoceros</name>
    <name type="common">Narwhal</name>
    <name type="synonym">Ceratodon monodon</name>
    <dbReference type="NCBI Taxonomy" id="40151"/>
    <lineage>
        <taxon>Eukaryota</taxon>
        <taxon>Metazoa</taxon>
        <taxon>Chordata</taxon>
        <taxon>Craniata</taxon>
        <taxon>Vertebrata</taxon>
        <taxon>Euteleostomi</taxon>
        <taxon>Mammalia</taxon>
        <taxon>Eutheria</taxon>
        <taxon>Laurasiatheria</taxon>
        <taxon>Artiodactyla</taxon>
        <taxon>Whippomorpha</taxon>
        <taxon>Cetacea</taxon>
        <taxon>Odontoceti</taxon>
        <taxon>Monodontidae</taxon>
        <taxon>Monodon</taxon>
    </lineage>
</organism>
<dbReference type="InterPro" id="IPR043502">
    <property type="entry name" value="DNA/RNA_pol_sf"/>
</dbReference>
<dbReference type="InterPro" id="IPR021109">
    <property type="entry name" value="Peptidase_aspartic_dom_sf"/>
</dbReference>
<dbReference type="InterPro" id="IPR018061">
    <property type="entry name" value="Retropepsins"/>
</dbReference>
<evidence type="ECO:0000313" key="5">
    <source>
        <dbReference type="Ensembl" id="ENSMMNP00015005714.1"/>
    </source>
</evidence>
<dbReference type="InterPro" id="IPR001995">
    <property type="entry name" value="Peptidase_A2_cat"/>
</dbReference>
<dbReference type="Pfam" id="PF00078">
    <property type="entry name" value="RVT_1"/>
    <property type="match status" value="1"/>
</dbReference>
<keyword evidence="6" id="KW-1185">Reference proteome</keyword>
<dbReference type="InterPro" id="IPR001969">
    <property type="entry name" value="Aspartic_peptidase_AS"/>
</dbReference>
<dbReference type="PANTHER" id="PTHR33064:SF38">
    <property type="entry name" value="LRRGT00076-LIKE"/>
    <property type="match status" value="1"/>
</dbReference>
<proteinExistence type="inferred from homology"/>
<feature type="domain" description="Peptidase A2" evidence="3">
    <location>
        <begin position="8"/>
        <end position="79"/>
    </location>
</feature>
<evidence type="ECO:0000256" key="1">
    <source>
        <dbReference type="ARBA" id="ARBA00010879"/>
    </source>
</evidence>
<dbReference type="Ensembl" id="ENSMMNT00015006253.1">
    <property type="protein sequence ID" value="ENSMMNP00015005714.1"/>
    <property type="gene ID" value="ENSMMNG00015004294.1"/>
</dbReference>
<dbReference type="PANTHER" id="PTHR33064">
    <property type="entry name" value="POL PROTEIN"/>
    <property type="match status" value="1"/>
</dbReference>
<evidence type="ECO:0000313" key="6">
    <source>
        <dbReference type="Proteomes" id="UP000694561"/>
    </source>
</evidence>
<dbReference type="Gene3D" id="3.30.70.270">
    <property type="match status" value="1"/>
</dbReference>
<dbReference type="AlphaFoldDB" id="A0A8C6AT98"/>
<evidence type="ECO:0008006" key="7">
    <source>
        <dbReference type="Google" id="ProtNLM"/>
    </source>
</evidence>
<sequence length="390" mass="43349">LKVGGKSETFLIDTGATFSVLQTDSGPKLPGTTLVQGATGTQQCSWTANRKVDLGRQIVTHSFLVMPDCPYEGLLGRDLLQLLKASIKFDKGGFKFAFGPDRIPTILITVPLQEEGLLLGPDCPETDPLIAELKQEFPTVWAENHPFGGTAHRVPVVIEVKAGACPIQLRQYPMNDRARRGITPHIERLLKEGILDPCHSPWNTPLLPVKKPNSNDYRPVQDLRAVNDRVADIHPTVPNPYTLLSLLLPQRKVYSVLDLKDAFFSIPLAPVSQPLFAFEWTNETGQPTQLTWTRLTQGFKNSPTLFSTALQCDLQPFHNQFPEVTLLQYVDDLLIAGETFKKCLKGTKGLIKLLQELGYKISTRKAQICRNQRGANPKTRSLAQTHSISL</sequence>
<dbReference type="InterPro" id="IPR043128">
    <property type="entry name" value="Rev_trsase/Diguanyl_cyclase"/>
</dbReference>
<evidence type="ECO:0000259" key="3">
    <source>
        <dbReference type="PROSITE" id="PS50175"/>
    </source>
</evidence>
<dbReference type="PROSITE" id="PS00141">
    <property type="entry name" value="ASP_PROTEASE"/>
    <property type="match status" value="1"/>
</dbReference>
<dbReference type="PROSITE" id="PS50878">
    <property type="entry name" value="RT_POL"/>
    <property type="match status" value="1"/>
</dbReference>
<comment type="similarity">
    <text evidence="1">Belongs to the beta type-B retroviral polymerase family. HERV class-II K(HML-2) pol subfamily.</text>
</comment>
<dbReference type="InterPro" id="IPR051320">
    <property type="entry name" value="Viral_Replic_Matur_Polypro"/>
</dbReference>